<dbReference type="EMBL" id="JAIWQS010000010">
    <property type="protein sequence ID" value="KAJ8752005.1"/>
    <property type="molecule type" value="Genomic_DNA"/>
</dbReference>
<proteinExistence type="predicted"/>
<dbReference type="Proteomes" id="UP001159364">
    <property type="component" value="Linkage Group LG10"/>
</dbReference>
<organism evidence="2 3">
    <name type="scientific">Erythroxylum novogranatense</name>
    <dbReference type="NCBI Taxonomy" id="1862640"/>
    <lineage>
        <taxon>Eukaryota</taxon>
        <taxon>Viridiplantae</taxon>
        <taxon>Streptophyta</taxon>
        <taxon>Embryophyta</taxon>
        <taxon>Tracheophyta</taxon>
        <taxon>Spermatophyta</taxon>
        <taxon>Magnoliopsida</taxon>
        <taxon>eudicotyledons</taxon>
        <taxon>Gunneridae</taxon>
        <taxon>Pentapetalae</taxon>
        <taxon>rosids</taxon>
        <taxon>fabids</taxon>
        <taxon>Malpighiales</taxon>
        <taxon>Erythroxylaceae</taxon>
        <taxon>Erythroxylum</taxon>
    </lineage>
</organism>
<protein>
    <recommendedName>
        <fullName evidence="4">Retrotransposon gag domain-containing protein</fullName>
    </recommendedName>
</protein>
<comment type="caution">
    <text evidence="2">The sequence shown here is derived from an EMBL/GenBank/DDBJ whole genome shotgun (WGS) entry which is preliminary data.</text>
</comment>
<accession>A0AAV8SIG9</accession>
<evidence type="ECO:0008006" key="4">
    <source>
        <dbReference type="Google" id="ProtNLM"/>
    </source>
</evidence>
<keyword evidence="3" id="KW-1185">Reference proteome</keyword>
<evidence type="ECO:0000313" key="2">
    <source>
        <dbReference type="EMBL" id="KAJ8752005.1"/>
    </source>
</evidence>
<feature type="compositionally biased region" description="Basic and acidic residues" evidence="1">
    <location>
        <begin position="20"/>
        <end position="38"/>
    </location>
</feature>
<gene>
    <name evidence="2" type="ORF">K2173_001031</name>
</gene>
<feature type="region of interest" description="Disordered" evidence="1">
    <location>
        <begin position="1"/>
        <end position="60"/>
    </location>
</feature>
<dbReference type="AlphaFoldDB" id="A0AAV8SIG9"/>
<evidence type="ECO:0000256" key="1">
    <source>
        <dbReference type="SAM" id="MobiDB-lite"/>
    </source>
</evidence>
<name>A0AAV8SIG9_9ROSI</name>
<reference evidence="2 3" key="1">
    <citation type="submission" date="2021-09" db="EMBL/GenBank/DDBJ databases">
        <title>Genomic insights and catalytic innovation underlie evolution of tropane alkaloids biosynthesis.</title>
        <authorList>
            <person name="Wang Y.-J."/>
            <person name="Tian T."/>
            <person name="Huang J.-P."/>
            <person name="Huang S.-X."/>
        </authorList>
    </citation>
    <scope>NUCLEOTIDE SEQUENCE [LARGE SCALE GENOMIC DNA]</scope>
    <source>
        <strain evidence="2">KIB-2018</strain>
        <tissue evidence="2">Leaf</tissue>
    </source>
</reference>
<evidence type="ECO:0000313" key="3">
    <source>
        <dbReference type="Proteomes" id="UP001159364"/>
    </source>
</evidence>
<sequence>MVGHDRTRGRGNQDNQGEMAELRLAARMEIPEGDHDPSDVPEGSLEAETTDSVDDNPFHVAGPAKNVVRGRLEERLVDALELNGGGIRVEVAYFHGKMHVEDYLDWEASLETYFEWKPMAEARKVLFVKLKLKSTTLQWWKRVEEQRAR</sequence>